<name>A0A8J5QJF0_9ASCO</name>
<evidence type="ECO:0000313" key="3">
    <source>
        <dbReference type="EMBL" id="KAG7662025.1"/>
    </source>
</evidence>
<keyword evidence="4" id="KW-1185">Reference proteome</keyword>
<protein>
    <submittedName>
        <fullName evidence="3">Uncharacterized protein</fullName>
    </submittedName>
</protein>
<evidence type="ECO:0000313" key="4">
    <source>
        <dbReference type="Proteomes" id="UP000694255"/>
    </source>
</evidence>
<keyword evidence="2" id="KW-0732">Signal</keyword>
<feature type="compositionally biased region" description="Basic and acidic residues" evidence="1">
    <location>
        <begin position="115"/>
        <end position="144"/>
    </location>
</feature>
<feature type="chain" id="PRO_5035250953" evidence="2">
    <location>
        <begin position="16"/>
        <end position="273"/>
    </location>
</feature>
<organism evidence="3 4">
    <name type="scientific">[Candida] subhashii</name>
    <dbReference type="NCBI Taxonomy" id="561895"/>
    <lineage>
        <taxon>Eukaryota</taxon>
        <taxon>Fungi</taxon>
        <taxon>Dikarya</taxon>
        <taxon>Ascomycota</taxon>
        <taxon>Saccharomycotina</taxon>
        <taxon>Pichiomycetes</taxon>
        <taxon>Debaryomycetaceae</taxon>
        <taxon>Spathaspora</taxon>
    </lineage>
</organism>
<feature type="signal peptide" evidence="2">
    <location>
        <begin position="1"/>
        <end position="15"/>
    </location>
</feature>
<gene>
    <name evidence="3" type="ORF">J8A68_004413</name>
</gene>
<evidence type="ECO:0000256" key="1">
    <source>
        <dbReference type="SAM" id="MobiDB-lite"/>
    </source>
</evidence>
<dbReference type="EMBL" id="JAGSYN010000185">
    <property type="protein sequence ID" value="KAG7662025.1"/>
    <property type="molecule type" value="Genomic_DNA"/>
</dbReference>
<evidence type="ECO:0000256" key="2">
    <source>
        <dbReference type="SAM" id="SignalP"/>
    </source>
</evidence>
<feature type="compositionally biased region" description="Low complexity" evidence="1">
    <location>
        <begin position="223"/>
        <end position="252"/>
    </location>
</feature>
<feature type="compositionally biased region" description="Basic and acidic residues" evidence="1">
    <location>
        <begin position="152"/>
        <end position="192"/>
    </location>
</feature>
<dbReference type="RefSeq" id="XP_049262258.1">
    <property type="nucleotide sequence ID" value="XM_049408369.1"/>
</dbReference>
<sequence length="273" mass="28565">MKFLNIIFLAAVATAFDLKQIHNLKRADNTACTGSCVEAGTYQMEHCEDAYDENSAVAVMACVCKLDSKYWETLSDCIKNCPDFAYDAGDNEPGALQRTFCQNLSVYSDVPIPTETKDDDKDSSETKKDDKNTSESKADDKKTSSSDNKSASSDKDEKSSNGKSSTDDNDSKTGSVTDKDSKTTNDSNKSDDDSASATGRGGDSDTASGRGAPSTNTGDDDNNSSGTSGDGSSSARSSGTASSTDSSTSNGSENLATTLSIGGIIYALALLML</sequence>
<reference evidence="3 4" key="1">
    <citation type="journal article" date="2021" name="DNA Res.">
        <title>Genome analysis of Candida subhashii reveals its hybrid nature and dual mitochondrial genome conformations.</title>
        <authorList>
            <person name="Mixao V."/>
            <person name="Hegedusova E."/>
            <person name="Saus E."/>
            <person name="Pryszcz L.P."/>
            <person name="Cillingova A."/>
            <person name="Nosek J."/>
            <person name="Gabaldon T."/>
        </authorList>
    </citation>
    <scope>NUCLEOTIDE SEQUENCE [LARGE SCALE GENOMIC DNA]</scope>
    <source>
        <strain evidence="3 4">CBS 10753</strain>
    </source>
</reference>
<feature type="region of interest" description="Disordered" evidence="1">
    <location>
        <begin position="111"/>
        <end position="258"/>
    </location>
</feature>
<proteinExistence type="predicted"/>
<dbReference type="GeneID" id="73471213"/>
<comment type="caution">
    <text evidence="3">The sequence shown here is derived from an EMBL/GenBank/DDBJ whole genome shotgun (WGS) entry which is preliminary data.</text>
</comment>
<dbReference type="Proteomes" id="UP000694255">
    <property type="component" value="Unassembled WGS sequence"/>
</dbReference>
<accession>A0A8J5QJF0</accession>
<dbReference type="AlphaFoldDB" id="A0A8J5QJF0"/>